<proteinExistence type="predicted"/>
<dbReference type="PANTHER" id="PTHR34139">
    <property type="entry name" value="UPF0331 PROTEIN MJ0127"/>
    <property type="match status" value="1"/>
</dbReference>
<dbReference type="EMBL" id="JAKLTR010000010">
    <property type="protein sequence ID" value="MCG2615722.1"/>
    <property type="molecule type" value="Genomic_DNA"/>
</dbReference>
<name>A0ABS9KTV2_9BACT</name>
<dbReference type="InterPro" id="IPR051813">
    <property type="entry name" value="HepT_RNase_toxin"/>
</dbReference>
<keyword evidence="1" id="KW-0597">Phosphoprotein</keyword>
<keyword evidence="5" id="KW-0378">Hydrolase</keyword>
<evidence type="ECO:0000256" key="5">
    <source>
        <dbReference type="ARBA" id="ARBA00022801"/>
    </source>
</evidence>
<keyword evidence="3" id="KW-0540">Nuclease</keyword>
<dbReference type="Pfam" id="PF01934">
    <property type="entry name" value="HepT-like"/>
    <property type="match status" value="1"/>
</dbReference>
<keyword evidence="7" id="KW-1185">Reference proteome</keyword>
<evidence type="ECO:0000256" key="3">
    <source>
        <dbReference type="ARBA" id="ARBA00022722"/>
    </source>
</evidence>
<dbReference type="RefSeq" id="WP_237873798.1">
    <property type="nucleotide sequence ID" value="NZ_JAKLTR010000010.1"/>
</dbReference>
<protein>
    <submittedName>
        <fullName evidence="6">DUF86 domain-containing protein</fullName>
    </submittedName>
</protein>
<evidence type="ECO:0000313" key="7">
    <source>
        <dbReference type="Proteomes" id="UP001165367"/>
    </source>
</evidence>
<dbReference type="InterPro" id="IPR008201">
    <property type="entry name" value="HepT-like"/>
</dbReference>
<dbReference type="Proteomes" id="UP001165367">
    <property type="component" value="Unassembled WGS sequence"/>
</dbReference>
<keyword evidence="4" id="KW-0547">Nucleotide-binding</keyword>
<organism evidence="6 7">
    <name type="scientific">Terrimonas ginsenosidimutans</name>
    <dbReference type="NCBI Taxonomy" id="2908004"/>
    <lineage>
        <taxon>Bacteria</taxon>
        <taxon>Pseudomonadati</taxon>
        <taxon>Bacteroidota</taxon>
        <taxon>Chitinophagia</taxon>
        <taxon>Chitinophagales</taxon>
        <taxon>Chitinophagaceae</taxon>
        <taxon>Terrimonas</taxon>
    </lineage>
</organism>
<evidence type="ECO:0000256" key="1">
    <source>
        <dbReference type="ARBA" id="ARBA00022553"/>
    </source>
</evidence>
<evidence type="ECO:0000313" key="6">
    <source>
        <dbReference type="EMBL" id="MCG2615722.1"/>
    </source>
</evidence>
<dbReference type="PANTHER" id="PTHR34139:SF1">
    <property type="entry name" value="RNASE MJ1380-RELATED"/>
    <property type="match status" value="1"/>
</dbReference>
<keyword evidence="2" id="KW-1277">Toxin-antitoxin system</keyword>
<accession>A0ABS9KTV2</accession>
<evidence type="ECO:0000256" key="4">
    <source>
        <dbReference type="ARBA" id="ARBA00022741"/>
    </source>
</evidence>
<reference evidence="6" key="1">
    <citation type="submission" date="2022-01" db="EMBL/GenBank/DDBJ databases">
        <authorList>
            <person name="Jo J.-H."/>
            <person name="Im W.-T."/>
        </authorList>
    </citation>
    <scope>NUCLEOTIDE SEQUENCE</scope>
    <source>
        <strain evidence="6">NA20</strain>
    </source>
</reference>
<gene>
    <name evidence="6" type="ORF">LZZ85_15590</name>
</gene>
<evidence type="ECO:0000256" key="2">
    <source>
        <dbReference type="ARBA" id="ARBA00022649"/>
    </source>
</evidence>
<comment type="caution">
    <text evidence="6">The sequence shown here is derived from an EMBL/GenBank/DDBJ whole genome shotgun (WGS) entry which is preliminary data.</text>
</comment>
<sequence>MPLKKSTSLIADILKCGDRIMIYTDSLTFKEFIRDPKTVDAVVRNFQIIGEAVGKLPRDFKQKHPGIPWKSIRAFRNRIVHNYSGVEQSVWEGRDGFLKEMMLVLRGLGK</sequence>